<feature type="region of interest" description="Disordered" evidence="1">
    <location>
        <begin position="1"/>
        <end position="23"/>
    </location>
</feature>
<name>A0A9W9DIG4_9AGAR</name>
<evidence type="ECO:0000256" key="1">
    <source>
        <dbReference type="SAM" id="MobiDB-lite"/>
    </source>
</evidence>
<comment type="caution">
    <text evidence="2">The sequence shown here is derived from an EMBL/GenBank/DDBJ whole genome shotgun (WGS) entry which is preliminary data.</text>
</comment>
<dbReference type="Proteomes" id="UP001150238">
    <property type="component" value="Unassembled WGS sequence"/>
</dbReference>
<protein>
    <submittedName>
        <fullName evidence="2">Uncharacterized protein</fullName>
    </submittedName>
</protein>
<organism evidence="2 3">
    <name type="scientific">Lentinula lateritia</name>
    <dbReference type="NCBI Taxonomy" id="40482"/>
    <lineage>
        <taxon>Eukaryota</taxon>
        <taxon>Fungi</taxon>
        <taxon>Dikarya</taxon>
        <taxon>Basidiomycota</taxon>
        <taxon>Agaricomycotina</taxon>
        <taxon>Agaricomycetes</taxon>
        <taxon>Agaricomycetidae</taxon>
        <taxon>Agaricales</taxon>
        <taxon>Marasmiineae</taxon>
        <taxon>Omphalotaceae</taxon>
        <taxon>Lentinula</taxon>
    </lineage>
</organism>
<accession>A0A9W9DIG4</accession>
<sequence>MKNLFLPEEGRVASGTTSDHADDAADTISDVGVRVAEGSEDIPLAVIGETTPVLRLVEGFRQGSDKFCGNDYGGLQKSSANAQKLSEAEVSPGASLEKNKRWLLGASAATKECTRYNGLPGITPKATRMQNFIASIVNAVASTTNLENARRHRHRVRVRTLSLFAIDTRVLQLRNILTFSWSHIKNDMELGLGALDSPEPTTTNMMIYGQNLCAISPPRNTLASFDLYVLCFFLTS</sequence>
<evidence type="ECO:0000313" key="2">
    <source>
        <dbReference type="EMBL" id="KAJ4471061.1"/>
    </source>
</evidence>
<dbReference type="EMBL" id="JANVFS010000030">
    <property type="protein sequence ID" value="KAJ4471061.1"/>
    <property type="molecule type" value="Genomic_DNA"/>
</dbReference>
<gene>
    <name evidence="2" type="ORF">C8J55DRAFT_491567</name>
</gene>
<dbReference type="AlphaFoldDB" id="A0A9W9DIG4"/>
<evidence type="ECO:0000313" key="3">
    <source>
        <dbReference type="Proteomes" id="UP001150238"/>
    </source>
</evidence>
<proteinExistence type="predicted"/>
<reference evidence="2" key="2">
    <citation type="journal article" date="2023" name="Proc. Natl. Acad. Sci. U.S.A.">
        <title>A global phylogenomic analysis of the shiitake genus Lentinula.</title>
        <authorList>
            <person name="Sierra-Patev S."/>
            <person name="Min B."/>
            <person name="Naranjo-Ortiz M."/>
            <person name="Looney B."/>
            <person name="Konkel Z."/>
            <person name="Slot J.C."/>
            <person name="Sakamoto Y."/>
            <person name="Steenwyk J.L."/>
            <person name="Rokas A."/>
            <person name="Carro J."/>
            <person name="Camarero S."/>
            <person name="Ferreira P."/>
            <person name="Molpeceres G."/>
            <person name="Ruiz-Duenas F.J."/>
            <person name="Serrano A."/>
            <person name="Henrissat B."/>
            <person name="Drula E."/>
            <person name="Hughes K.W."/>
            <person name="Mata J.L."/>
            <person name="Ishikawa N.K."/>
            <person name="Vargas-Isla R."/>
            <person name="Ushijima S."/>
            <person name="Smith C.A."/>
            <person name="Donoghue J."/>
            <person name="Ahrendt S."/>
            <person name="Andreopoulos W."/>
            <person name="He G."/>
            <person name="LaButti K."/>
            <person name="Lipzen A."/>
            <person name="Ng V."/>
            <person name="Riley R."/>
            <person name="Sandor L."/>
            <person name="Barry K."/>
            <person name="Martinez A.T."/>
            <person name="Xiao Y."/>
            <person name="Gibbons J.G."/>
            <person name="Terashima K."/>
            <person name="Grigoriev I.V."/>
            <person name="Hibbett D."/>
        </authorList>
    </citation>
    <scope>NUCLEOTIDE SEQUENCE</scope>
    <source>
        <strain evidence="2">Sp2 HRB7682 ss15</strain>
    </source>
</reference>
<reference evidence="2" key="1">
    <citation type="submission" date="2022-08" db="EMBL/GenBank/DDBJ databases">
        <authorList>
            <consortium name="DOE Joint Genome Institute"/>
            <person name="Min B."/>
            <person name="Riley R."/>
            <person name="Sierra-Patev S."/>
            <person name="Naranjo-Ortiz M."/>
            <person name="Looney B."/>
            <person name="Konkel Z."/>
            <person name="Slot J.C."/>
            <person name="Sakamoto Y."/>
            <person name="Steenwyk J.L."/>
            <person name="Rokas A."/>
            <person name="Carro J."/>
            <person name="Camarero S."/>
            <person name="Ferreira P."/>
            <person name="Molpeceres G."/>
            <person name="Ruiz-Duenas F.J."/>
            <person name="Serrano A."/>
            <person name="Henrissat B."/>
            <person name="Drula E."/>
            <person name="Hughes K.W."/>
            <person name="Mata J.L."/>
            <person name="Ishikawa N.K."/>
            <person name="Vargas-Isla R."/>
            <person name="Ushijima S."/>
            <person name="Smith C.A."/>
            <person name="Ahrendt S."/>
            <person name="Andreopoulos W."/>
            <person name="He G."/>
            <person name="Labutti K."/>
            <person name="Lipzen A."/>
            <person name="Ng V."/>
            <person name="Sandor L."/>
            <person name="Barry K."/>
            <person name="Martinez A.T."/>
            <person name="Xiao Y."/>
            <person name="Gibbons J.G."/>
            <person name="Terashima K."/>
            <person name="Hibbett D.S."/>
            <person name="Grigoriev I.V."/>
        </authorList>
    </citation>
    <scope>NUCLEOTIDE SEQUENCE</scope>
    <source>
        <strain evidence="2">Sp2 HRB7682 ss15</strain>
    </source>
</reference>